<keyword evidence="2" id="KW-1185">Reference proteome</keyword>
<proteinExistence type="predicted"/>
<name>A0AAP0Q1U8_9MAGN</name>
<evidence type="ECO:0000313" key="2">
    <source>
        <dbReference type="Proteomes" id="UP001420932"/>
    </source>
</evidence>
<dbReference type="Proteomes" id="UP001420932">
    <property type="component" value="Unassembled WGS sequence"/>
</dbReference>
<protein>
    <submittedName>
        <fullName evidence="1">Uncharacterized protein</fullName>
    </submittedName>
</protein>
<dbReference type="EMBL" id="JBBNAF010000002">
    <property type="protein sequence ID" value="KAK9162789.1"/>
    <property type="molecule type" value="Genomic_DNA"/>
</dbReference>
<sequence length="59" mass="6721">MLMCHLLQNSLTVKSTPAQCICYDVRFARMILNREVVVLQQLQPSQLAHIQLPLSENIA</sequence>
<evidence type="ECO:0000313" key="1">
    <source>
        <dbReference type="EMBL" id="KAK9162789.1"/>
    </source>
</evidence>
<accession>A0AAP0Q1U8</accession>
<comment type="caution">
    <text evidence="1">The sequence shown here is derived from an EMBL/GenBank/DDBJ whole genome shotgun (WGS) entry which is preliminary data.</text>
</comment>
<gene>
    <name evidence="1" type="ORF">Syun_003691</name>
</gene>
<reference evidence="1 2" key="1">
    <citation type="submission" date="2024-01" db="EMBL/GenBank/DDBJ databases">
        <title>Genome assemblies of Stephania.</title>
        <authorList>
            <person name="Yang L."/>
        </authorList>
    </citation>
    <scope>NUCLEOTIDE SEQUENCE [LARGE SCALE GENOMIC DNA]</scope>
    <source>
        <strain evidence="1">YNDBR</strain>
        <tissue evidence="1">Leaf</tissue>
    </source>
</reference>
<dbReference type="AlphaFoldDB" id="A0AAP0Q1U8"/>
<organism evidence="1 2">
    <name type="scientific">Stephania yunnanensis</name>
    <dbReference type="NCBI Taxonomy" id="152371"/>
    <lineage>
        <taxon>Eukaryota</taxon>
        <taxon>Viridiplantae</taxon>
        <taxon>Streptophyta</taxon>
        <taxon>Embryophyta</taxon>
        <taxon>Tracheophyta</taxon>
        <taxon>Spermatophyta</taxon>
        <taxon>Magnoliopsida</taxon>
        <taxon>Ranunculales</taxon>
        <taxon>Menispermaceae</taxon>
        <taxon>Menispermoideae</taxon>
        <taxon>Cissampelideae</taxon>
        <taxon>Stephania</taxon>
    </lineage>
</organism>